<proteinExistence type="predicted"/>
<feature type="transmembrane region" description="Helical" evidence="1">
    <location>
        <begin position="37"/>
        <end position="56"/>
    </location>
</feature>
<evidence type="ECO:0000256" key="1">
    <source>
        <dbReference type="SAM" id="Phobius"/>
    </source>
</evidence>
<organism evidence="2 3">
    <name type="scientific">Fredinandcohnia quinoae</name>
    <dbReference type="NCBI Taxonomy" id="2918902"/>
    <lineage>
        <taxon>Bacteria</taxon>
        <taxon>Bacillati</taxon>
        <taxon>Bacillota</taxon>
        <taxon>Bacilli</taxon>
        <taxon>Bacillales</taxon>
        <taxon>Bacillaceae</taxon>
        <taxon>Fredinandcohnia</taxon>
    </lineage>
</organism>
<protein>
    <submittedName>
        <fullName evidence="2">DUF4181 domain-containing protein</fullName>
    </submittedName>
</protein>
<dbReference type="EMBL" id="JAKTTI010000012">
    <property type="protein sequence ID" value="MCH1625622.1"/>
    <property type="molecule type" value="Genomic_DNA"/>
</dbReference>
<evidence type="ECO:0000313" key="2">
    <source>
        <dbReference type="EMBL" id="MCH1625622.1"/>
    </source>
</evidence>
<dbReference type="Pfam" id="PF13789">
    <property type="entry name" value="DUF4181"/>
    <property type="match status" value="1"/>
</dbReference>
<sequence>MKLIILLIFLISFIAESLIGKRFEPGYGVDETEGKNIARWGTVLILLFFIPGLFIFDIENNDVMKWMSISFFFTILGFQSLIEWKYLEGKKYLYSLSVMVISVITIFVSSLIYEQLTHTTFGEEMTELLSEDEQINEIKIVWFVMDNKEGYSSSSVSITDKDTISKLVEEPSEMELIKSNNVVPELDDGIIDIEINTDKSRYYITFTKGHANIGRHEYKIDKENKFLKILENEELDWKENNL</sequence>
<reference evidence="2" key="1">
    <citation type="submission" date="2022-02" db="EMBL/GenBank/DDBJ databases">
        <title>Fredinandcohnia quinoae sp. nov. isolated from Chenopodium quinoa seeds.</title>
        <authorList>
            <person name="Saati-Santamaria Z."/>
            <person name="Flores-Felix J.D."/>
            <person name="Igual J.M."/>
            <person name="Velazquez E."/>
            <person name="Garcia-Fraile P."/>
            <person name="Martinez-Molina E."/>
        </authorList>
    </citation>
    <scope>NUCLEOTIDE SEQUENCE</scope>
    <source>
        <strain evidence="2">SECRCQ15</strain>
    </source>
</reference>
<comment type="caution">
    <text evidence="2">The sequence shown here is derived from an EMBL/GenBank/DDBJ whole genome shotgun (WGS) entry which is preliminary data.</text>
</comment>
<dbReference type="AlphaFoldDB" id="A0AAW5DYA9"/>
<keyword evidence="1" id="KW-0812">Transmembrane</keyword>
<dbReference type="InterPro" id="IPR025441">
    <property type="entry name" value="DUF4181"/>
</dbReference>
<keyword evidence="1" id="KW-1133">Transmembrane helix</keyword>
<gene>
    <name evidence="2" type="ORF">MJG50_09795</name>
</gene>
<accession>A0AAW5DYA9</accession>
<feature type="transmembrane region" description="Helical" evidence="1">
    <location>
        <begin position="94"/>
        <end position="113"/>
    </location>
</feature>
<keyword evidence="1" id="KW-0472">Membrane</keyword>
<dbReference type="RefSeq" id="WP_240255268.1">
    <property type="nucleotide sequence ID" value="NZ_JAKTTI010000012.1"/>
</dbReference>
<feature type="transmembrane region" description="Helical" evidence="1">
    <location>
        <begin position="63"/>
        <end position="82"/>
    </location>
</feature>
<keyword evidence="3" id="KW-1185">Reference proteome</keyword>
<dbReference type="Proteomes" id="UP001431131">
    <property type="component" value="Unassembled WGS sequence"/>
</dbReference>
<name>A0AAW5DYA9_9BACI</name>
<evidence type="ECO:0000313" key="3">
    <source>
        <dbReference type="Proteomes" id="UP001431131"/>
    </source>
</evidence>